<evidence type="ECO:0000259" key="2">
    <source>
        <dbReference type="PROSITE" id="PS51371"/>
    </source>
</evidence>
<dbReference type="InterPro" id="IPR000644">
    <property type="entry name" value="CBS_dom"/>
</dbReference>
<sequence>MKQFSLYDADRVDQLVRPAYFEQLSGDSSAMVVFTDFRVYEPLVIDGTTTAIETENMMKRSHVRLKLVIDSQGSFQGVIALDDLSNSEVIKKVAEGYNREELQVADMMRKRQDLKVFDFHELETMTVSDVLEVLRQYGHQHCLVVEREHHQIRGVISASDIARKLKMDISIQRPPKFAELYLSSLHR</sequence>
<dbReference type="Proteomes" id="UP000074119">
    <property type="component" value="Chromosome"/>
</dbReference>
<dbReference type="AlphaFoldDB" id="A0A127M711"/>
<dbReference type="KEGG" id="zal:AZF00_12160"/>
<reference evidence="3 4" key="1">
    <citation type="submission" date="2015-12" db="EMBL/GenBank/DDBJ databases">
        <authorList>
            <person name="Shamseldin A."/>
            <person name="Moawad H."/>
            <person name="Abd El-Rahim W.M."/>
            <person name="Sadowsky M.J."/>
        </authorList>
    </citation>
    <scope>NUCLEOTIDE SEQUENCE [LARGE SCALE GENOMIC DNA]</scope>
    <source>
        <strain evidence="3 4">SM2</strain>
    </source>
</reference>
<accession>A0A127M711</accession>
<dbReference type="RefSeq" id="WP_008248983.1">
    <property type="nucleotide sequence ID" value="NZ_CP014544.1"/>
</dbReference>
<dbReference type="GO" id="GO:0016301">
    <property type="term" value="F:kinase activity"/>
    <property type="evidence" value="ECO:0007669"/>
    <property type="project" value="UniProtKB-KW"/>
</dbReference>
<protein>
    <submittedName>
        <fullName evidence="3">Histidine kinase</fullName>
    </submittedName>
</protein>
<keyword evidence="3" id="KW-0808">Transferase</keyword>
<evidence type="ECO:0000313" key="3">
    <source>
        <dbReference type="EMBL" id="AMO69008.1"/>
    </source>
</evidence>
<dbReference type="STRING" id="1470434.AZF00_12160"/>
<name>A0A127M711_9GAMM</name>
<dbReference type="EMBL" id="CP014544">
    <property type="protein sequence ID" value="AMO69008.1"/>
    <property type="molecule type" value="Genomic_DNA"/>
</dbReference>
<gene>
    <name evidence="3" type="ORF">AZF00_12160</name>
</gene>
<dbReference type="Gene3D" id="3.10.580.10">
    <property type="entry name" value="CBS-domain"/>
    <property type="match status" value="1"/>
</dbReference>
<organism evidence="3 4">
    <name type="scientific">Zhongshania aliphaticivorans</name>
    <dbReference type="NCBI Taxonomy" id="1470434"/>
    <lineage>
        <taxon>Bacteria</taxon>
        <taxon>Pseudomonadati</taxon>
        <taxon>Pseudomonadota</taxon>
        <taxon>Gammaproteobacteria</taxon>
        <taxon>Cellvibrionales</taxon>
        <taxon>Spongiibacteraceae</taxon>
        <taxon>Zhongshania</taxon>
    </lineage>
</organism>
<dbReference type="SUPFAM" id="SSF54631">
    <property type="entry name" value="CBS-domain pair"/>
    <property type="match status" value="1"/>
</dbReference>
<evidence type="ECO:0000256" key="1">
    <source>
        <dbReference type="PROSITE-ProRule" id="PRU00703"/>
    </source>
</evidence>
<dbReference type="InterPro" id="IPR046342">
    <property type="entry name" value="CBS_dom_sf"/>
</dbReference>
<dbReference type="PROSITE" id="PS51371">
    <property type="entry name" value="CBS"/>
    <property type="match status" value="1"/>
</dbReference>
<keyword evidence="3" id="KW-0418">Kinase</keyword>
<dbReference type="Pfam" id="PF00571">
    <property type="entry name" value="CBS"/>
    <property type="match status" value="2"/>
</dbReference>
<dbReference type="SMART" id="SM00116">
    <property type="entry name" value="CBS"/>
    <property type="match status" value="2"/>
</dbReference>
<evidence type="ECO:0000313" key="4">
    <source>
        <dbReference type="Proteomes" id="UP000074119"/>
    </source>
</evidence>
<proteinExistence type="predicted"/>
<keyword evidence="1" id="KW-0129">CBS domain</keyword>
<feature type="domain" description="CBS" evidence="2">
    <location>
        <begin position="108"/>
        <end position="171"/>
    </location>
</feature>